<dbReference type="PANTHER" id="PTHR42904:SF6">
    <property type="entry name" value="NAD-CAPPED RNA HYDROLASE NUDT12"/>
    <property type="match status" value="1"/>
</dbReference>
<comment type="cofactor">
    <cofactor evidence="2">
        <name>Zn(2+)</name>
        <dbReference type="ChEBI" id="CHEBI:29105"/>
    </cofactor>
</comment>
<dbReference type="GO" id="GO:0035529">
    <property type="term" value="F:NADH pyrophosphatase activity"/>
    <property type="evidence" value="ECO:0007669"/>
    <property type="project" value="TreeGrafter"/>
</dbReference>
<dbReference type="Proteomes" id="UP000006075">
    <property type="component" value="Unassembled WGS sequence"/>
</dbReference>
<dbReference type="Gene3D" id="3.90.79.10">
    <property type="entry name" value="Nucleoside Triphosphate Pyrophosphohydrolase"/>
    <property type="match status" value="1"/>
</dbReference>
<comment type="similarity">
    <text evidence="3">Belongs to the Nudix hydrolase family. NudC subfamily.</text>
</comment>
<comment type="caution">
    <text evidence="11">The sequence shown here is derived from an EMBL/GenBank/DDBJ whole genome shotgun (WGS) entry which is preliminary data.</text>
</comment>
<dbReference type="eggNOG" id="COG2816">
    <property type="taxonomic scope" value="Bacteria"/>
</dbReference>
<keyword evidence="7" id="KW-0460">Magnesium</keyword>
<reference evidence="11 12" key="1">
    <citation type="submission" date="2012-07" db="EMBL/GenBank/DDBJ databases">
        <title>The Genome Sequence of Actinomyces neuii subsp. anitratus BVS029A5.</title>
        <authorList>
            <consortium name="The Broad Institute Genome Sequencing Platform"/>
            <person name="Earl A."/>
            <person name="Ward D."/>
            <person name="Feldgarden M."/>
            <person name="Gevers D."/>
            <person name="Saerens B."/>
            <person name="Vaneechoutte M."/>
            <person name="Walker B."/>
            <person name="Young S.K."/>
            <person name="Zeng Q."/>
            <person name="Gargeya S."/>
            <person name="Fitzgerald M."/>
            <person name="Haas B."/>
            <person name="Abouelleil A."/>
            <person name="Alvarado L."/>
            <person name="Arachchi H.M."/>
            <person name="Berlin A."/>
            <person name="Chapman S.B."/>
            <person name="Goldberg J."/>
            <person name="Griggs A."/>
            <person name="Gujja S."/>
            <person name="Hansen M."/>
            <person name="Howarth C."/>
            <person name="Imamovic A."/>
            <person name="Larimer J."/>
            <person name="McCowen C."/>
            <person name="Montmayeur A."/>
            <person name="Murphy C."/>
            <person name="Neiman D."/>
            <person name="Pearson M."/>
            <person name="Priest M."/>
            <person name="Roberts A."/>
            <person name="Saif S."/>
            <person name="Shea T."/>
            <person name="Sisk P."/>
            <person name="Sykes S."/>
            <person name="Wortman J."/>
            <person name="Nusbaum C."/>
            <person name="Birren B."/>
        </authorList>
    </citation>
    <scope>NUCLEOTIDE SEQUENCE [LARGE SCALE GENOMIC DNA]</scope>
    <source>
        <strain evidence="11 12">BVS029A5</strain>
    </source>
</reference>
<dbReference type="InterPro" id="IPR049734">
    <property type="entry name" value="NudC-like_C"/>
</dbReference>
<evidence type="ECO:0000256" key="7">
    <source>
        <dbReference type="ARBA" id="ARBA00022842"/>
    </source>
</evidence>
<dbReference type="PATRIC" id="fig|888439.3.peg.1524"/>
<gene>
    <name evidence="11" type="ORF">HMPREF9240_01514</name>
</gene>
<keyword evidence="8" id="KW-0520">NAD</keyword>
<evidence type="ECO:0000256" key="6">
    <source>
        <dbReference type="ARBA" id="ARBA00022801"/>
    </source>
</evidence>
<dbReference type="CDD" id="cd03429">
    <property type="entry name" value="NUDIX_NADH_pyrophosphatase_Nudt13"/>
    <property type="match status" value="1"/>
</dbReference>
<dbReference type="EMBL" id="AGWP01000007">
    <property type="protein sequence ID" value="EJZ86041.1"/>
    <property type="molecule type" value="Genomic_DNA"/>
</dbReference>
<organism evidence="11 12">
    <name type="scientific">Winkia neuii BV029A5</name>
    <dbReference type="NCBI Taxonomy" id="888439"/>
    <lineage>
        <taxon>Bacteria</taxon>
        <taxon>Bacillati</taxon>
        <taxon>Actinomycetota</taxon>
        <taxon>Actinomycetes</taxon>
        <taxon>Actinomycetales</taxon>
        <taxon>Actinomycetaceae</taxon>
        <taxon>Winkia</taxon>
    </lineage>
</organism>
<dbReference type="HOGENOM" id="CLU_037162_0_4_11"/>
<dbReference type="PROSITE" id="PS51462">
    <property type="entry name" value="NUDIX"/>
    <property type="match status" value="1"/>
</dbReference>
<proteinExistence type="inferred from homology"/>
<comment type="catalytic activity">
    <reaction evidence="9">
        <text>a 5'-end NAD(+)-phospho-ribonucleoside in mRNA + H2O = a 5'-end phospho-adenosine-phospho-ribonucleoside in mRNA + beta-nicotinamide D-ribonucleotide + 2 H(+)</text>
        <dbReference type="Rhea" id="RHEA:60876"/>
        <dbReference type="Rhea" id="RHEA-COMP:15698"/>
        <dbReference type="Rhea" id="RHEA-COMP:15719"/>
        <dbReference type="ChEBI" id="CHEBI:14649"/>
        <dbReference type="ChEBI" id="CHEBI:15377"/>
        <dbReference type="ChEBI" id="CHEBI:15378"/>
        <dbReference type="ChEBI" id="CHEBI:144029"/>
        <dbReference type="ChEBI" id="CHEBI:144051"/>
    </reaction>
    <physiologicalReaction direction="left-to-right" evidence="9">
        <dbReference type="Rhea" id="RHEA:60877"/>
    </physiologicalReaction>
</comment>
<dbReference type="EC" id="3.6.1.22" evidence="4"/>
<dbReference type="InterPro" id="IPR050241">
    <property type="entry name" value="NAD-cap_RNA_hydrolase_NudC"/>
</dbReference>
<evidence type="ECO:0000256" key="9">
    <source>
        <dbReference type="ARBA" id="ARBA00023679"/>
    </source>
</evidence>
<evidence type="ECO:0000256" key="4">
    <source>
        <dbReference type="ARBA" id="ARBA00012381"/>
    </source>
</evidence>
<dbReference type="PANTHER" id="PTHR42904">
    <property type="entry name" value="NUDIX HYDROLASE, NUDC SUBFAMILY"/>
    <property type="match status" value="1"/>
</dbReference>
<name>K0YR91_9ACTO</name>
<dbReference type="Pfam" id="PF09297">
    <property type="entry name" value="Zn_ribbon_NUD"/>
    <property type="match status" value="1"/>
</dbReference>
<accession>K0YR91</accession>
<keyword evidence="6" id="KW-0378">Hydrolase</keyword>
<dbReference type="Gene3D" id="3.90.79.20">
    <property type="match status" value="1"/>
</dbReference>
<dbReference type="Pfam" id="PF00293">
    <property type="entry name" value="NUDIX"/>
    <property type="match status" value="1"/>
</dbReference>
<dbReference type="InterPro" id="IPR015376">
    <property type="entry name" value="Znr_NADH_PPase"/>
</dbReference>
<evidence type="ECO:0000256" key="3">
    <source>
        <dbReference type="ARBA" id="ARBA00009595"/>
    </source>
</evidence>
<protein>
    <recommendedName>
        <fullName evidence="4">NAD(+) diphosphatase</fullName>
        <ecNumber evidence="4">3.6.1.22</ecNumber>
    </recommendedName>
</protein>
<comment type="cofactor">
    <cofactor evidence="1">
        <name>Mg(2+)</name>
        <dbReference type="ChEBI" id="CHEBI:18420"/>
    </cofactor>
</comment>
<dbReference type="GO" id="GO:0006742">
    <property type="term" value="P:NADP+ catabolic process"/>
    <property type="evidence" value="ECO:0007669"/>
    <property type="project" value="TreeGrafter"/>
</dbReference>
<dbReference type="PROSITE" id="PS00893">
    <property type="entry name" value="NUDIX_BOX"/>
    <property type="match status" value="1"/>
</dbReference>
<keyword evidence="12" id="KW-1185">Reference proteome</keyword>
<evidence type="ECO:0000256" key="2">
    <source>
        <dbReference type="ARBA" id="ARBA00001947"/>
    </source>
</evidence>
<evidence type="ECO:0000259" key="10">
    <source>
        <dbReference type="PROSITE" id="PS51462"/>
    </source>
</evidence>
<dbReference type="GO" id="GO:0005829">
    <property type="term" value="C:cytosol"/>
    <property type="evidence" value="ECO:0007669"/>
    <property type="project" value="TreeGrafter"/>
</dbReference>
<dbReference type="InterPro" id="IPR000086">
    <property type="entry name" value="NUDIX_hydrolase_dom"/>
</dbReference>
<keyword evidence="5" id="KW-0479">Metal-binding</keyword>
<feature type="domain" description="Nudix hydrolase" evidence="10">
    <location>
        <begin position="163"/>
        <end position="295"/>
    </location>
</feature>
<dbReference type="NCBIfam" id="NF001299">
    <property type="entry name" value="PRK00241.1"/>
    <property type="match status" value="1"/>
</dbReference>
<evidence type="ECO:0000256" key="5">
    <source>
        <dbReference type="ARBA" id="ARBA00022723"/>
    </source>
</evidence>
<evidence type="ECO:0000256" key="8">
    <source>
        <dbReference type="ARBA" id="ARBA00023027"/>
    </source>
</evidence>
<dbReference type="AlphaFoldDB" id="K0YR91"/>
<dbReference type="SUPFAM" id="SSF55811">
    <property type="entry name" value="Nudix"/>
    <property type="match status" value="1"/>
</dbReference>
<dbReference type="GO" id="GO:0046872">
    <property type="term" value="F:metal ion binding"/>
    <property type="evidence" value="ECO:0007669"/>
    <property type="project" value="UniProtKB-KW"/>
</dbReference>
<dbReference type="GO" id="GO:0019677">
    <property type="term" value="P:NAD+ catabolic process"/>
    <property type="evidence" value="ECO:0007669"/>
    <property type="project" value="TreeGrafter"/>
</dbReference>
<evidence type="ECO:0000313" key="12">
    <source>
        <dbReference type="Proteomes" id="UP000006075"/>
    </source>
</evidence>
<evidence type="ECO:0000256" key="1">
    <source>
        <dbReference type="ARBA" id="ARBA00001946"/>
    </source>
</evidence>
<dbReference type="InterPro" id="IPR015797">
    <property type="entry name" value="NUDIX_hydrolase-like_dom_sf"/>
</dbReference>
<dbReference type="InterPro" id="IPR020084">
    <property type="entry name" value="NUDIX_hydrolase_CS"/>
</dbReference>
<sequence length="315" mass="33905">MQKLPLARGGIDAASQDRANVDLAALAAAAPVIAVDMRRRVLLRQEDKPALAALTPSEIRREFSSLTQAIAQGRIFFLGKVEGKPVLGCHVSDLDSFRGRRISSIRQVGALLSPADSSLASAAIALAVWHSGAAYCPVCGANTVAQAGGWERKCSGCGKISYPRTDPSIICSVIDEQDRLLIAHNIAWQEGRISVLAGYVEAGEAAEETVHREIAEEVGLSVCNVQYLYSQAWPYPRSLMLAFTATTAATDADIVCQEDEIGWAKFVTREEFISLAKKQQIIVPSDTTIAASMIERWLGQPLPRPEGEGASLICQ</sequence>
<evidence type="ECO:0000313" key="11">
    <source>
        <dbReference type="EMBL" id="EJZ86041.1"/>
    </source>
</evidence>